<dbReference type="Pfam" id="PF01418">
    <property type="entry name" value="HTH_6"/>
    <property type="match status" value="1"/>
</dbReference>
<sequence length="276" mass="30727">MEVSVFYNIKRYNDLMSAKEKKIANFILENPSEVIDLSISDLSNQIGISTATMVRFVRKIGFDSYHDFRISLAKENIPVDMQAIESGSDPISLVFESTKRCLDIARNRLSAKSVSEAGDLIIKASMLYAFGVGGSAITAFDFFHRFISTGIPCVFNTDFHTQLILASQSKPKDVAVLFCYTGINRDSIDIAKVLKKKGCTLIIITRDDNSPINQYADLGLYVSGMTAPSEITDTYPERISLSVVVDVLYLVVISKLKDKSIQPVKNVVEIEKTRRL</sequence>
<reference evidence="6" key="1">
    <citation type="submission" date="2020-10" db="EMBL/GenBank/DDBJ databases">
        <authorList>
            <person name="Gilroy R."/>
        </authorList>
    </citation>
    <scope>NUCLEOTIDE SEQUENCE</scope>
    <source>
        <strain evidence="6">7293</strain>
    </source>
</reference>
<dbReference type="Proteomes" id="UP000823615">
    <property type="component" value="Unassembled WGS sequence"/>
</dbReference>
<proteinExistence type="predicted"/>
<dbReference type="InterPro" id="IPR047640">
    <property type="entry name" value="RpiR-like"/>
</dbReference>
<feature type="domain" description="HTH rpiR-type" evidence="4">
    <location>
        <begin position="3"/>
        <end position="79"/>
    </location>
</feature>
<dbReference type="PROSITE" id="PS51464">
    <property type="entry name" value="SIS"/>
    <property type="match status" value="1"/>
</dbReference>
<evidence type="ECO:0000256" key="2">
    <source>
        <dbReference type="ARBA" id="ARBA00023125"/>
    </source>
</evidence>
<keyword evidence="3" id="KW-0804">Transcription</keyword>
<dbReference type="Gene3D" id="1.10.10.10">
    <property type="entry name" value="Winged helix-like DNA-binding domain superfamily/Winged helix DNA-binding domain"/>
    <property type="match status" value="1"/>
</dbReference>
<dbReference type="InterPro" id="IPR046348">
    <property type="entry name" value="SIS_dom_sf"/>
</dbReference>
<evidence type="ECO:0000259" key="5">
    <source>
        <dbReference type="PROSITE" id="PS51464"/>
    </source>
</evidence>
<keyword evidence="2" id="KW-0238">DNA-binding</keyword>
<evidence type="ECO:0000256" key="1">
    <source>
        <dbReference type="ARBA" id="ARBA00023015"/>
    </source>
</evidence>
<dbReference type="InterPro" id="IPR036388">
    <property type="entry name" value="WH-like_DNA-bd_sf"/>
</dbReference>
<dbReference type="GO" id="GO:0097367">
    <property type="term" value="F:carbohydrate derivative binding"/>
    <property type="evidence" value="ECO:0007669"/>
    <property type="project" value="InterPro"/>
</dbReference>
<comment type="caution">
    <text evidence="6">The sequence shown here is derived from an EMBL/GenBank/DDBJ whole genome shotgun (WGS) entry which is preliminary data.</text>
</comment>
<dbReference type="EMBL" id="JADIMT010000022">
    <property type="protein sequence ID" value="MBO8435609.1"/>
    <property type="molecule type" value="Genomic_DNA"/>
</dbReference>
<dbReference type="SUPFAM" id="SSF46689">
    <property type="entry name" value="Homeodomain-like"/>
    <property type="match status" value="1"/>
</dbReference>
<evidence type="ECO:0000313" key="7">
    <source>
        <dbReference type="Proteomes" id="UP000823615"/>
    </source>
</evidence>
<dbReference type="InterPro" id="IPR001347">
    <property type="entry name" value="SIS_dom"/>
</dbReference>
<dbReference type="InterPro" id="IPR009057">
    <property type="entry name" value="Homeodomain-like_sf"/>
</dbReference>
<dbReference type="PROSITE" id="PS51071">
    <property type="entry name" value="HTH_RPIR"/>
    <property type="match status" value="1"/>
</dbReference>
<evidence type="ECO:0000256" key="3">
    <source>
        <dbReference type="ARBA" id="ARBA00023163"/>
    </source>
</evidence>
<organism evidence="6 7">
    <name type="scientific">Candidatus Ornithospirochaeta stercoripullorum</name>
    <dbReference type="NCBI Taxonomy" id="2840899"/>
    <lineage>
        <taxon>Bacteria</taxon>
        <taxon>Pseudomonadati</taxon>
        <taxon>Spirochaetota</taxon>
        <taxon>Spirochaetia</taxon>
        <taxon>Spirochaetales</taxon>
        <taxon>Spirochaetaceae</taxon>
        <taxon>Spirochaetaceae incertae sedis</taxon>
        <taxon>Candidatus Ornithospirochaeta</taxon>
    </lineage>
</organism>
<keyword evidence="1" id="KW-0805">Transcription regulation</keyword>
<evidence type="ECO:0000259" key="4">
    <source>
        <dbReference type="PROSITE" id="PS51071"/>
    </source>
</evidence>
<dbReference type="Pfam" id="PF01380">
    <property type="entry name" value="SIS"/>
    <property type="match status" value="1"/>
</dbReference>
<evidence type="ECO:0000313" key="6">
    <source>
        <dbReference type="EMBL" id="MBO8435609.1"/>
    </source>
</evidence>
<dbReference type="AlphaFoldDB" id="A0A9D9DX61"/>
<dbReference type="GO" id="GO:0003677">
    <property type="term" value="F:DNA binding"/>
    <property type="evidence" value="ECO:0007669"/>
    <property type="project" value="UniProtKB-KW"/>
</dbReference>
<dbReference type="PANTHER" id="PTHR30514">
    <property type="entry name" value="GLUCOKINASE"/>
    <property type="match status" value="1"/>
</dbReference>
<reference evidence="6" key="2">
    <citation type="journal article" date="2021" name="PeerJ">
        <title>Extensive microbial diversity within the chicken gut microbiome revealed by metagenomics and culture.</title>
        <authorList>
            <person name="Gilroy R."/>
            <person name="Ravi A."/>
            <person name="Getino M."/>
            <person name="Pursley I."/>
            <person name="Horton D.L."/>
            <person name="Alikhan N.F."/>
            <person name="Baker D."/>
            <person name="Gharbi K."/>
            <person name="Hall N."/>
            <person name="Watson M."/>
            <person name="Adriaenssens E.M."/>
            <person name="Foster-Nyarko E."/>
            <person name="Jarju S."/>
            <person name="Secka A."/>
            <person name="Antonio M."/>
            <person name="Oren A."/>
            <person name="Chaudhuri R.R."/>
            <person name="La Ragione R."/>
            <person name="Hildebrand F."/>
            <person name="Pallen M.J."/>
        </authorList>
    </citation>
    <scope>NUCLEOTIDE SEQUENCE</scope>
    <source>
        <strain evidence="6">7293</strain>
    </source>
</reference>
<dbReference type="PANTHER" id="PTHR30514:SF1">
    <property type="entry name" value="HTH-TYPE TRANSCRIPTIONAL REGULATOR HEXR-RELATED"/>
    <property type="match status" value="1"/>
</dbReference>
<accession>A0A9D9DX61</accession>
<protein>
    <submittedName>
        <fullName evidence="6">MurR/RpiR family transcriptional regulator</fullName>
    </submittedName>
</protein>
<feature type="domain" description="SIS" evidence="5">
    <location>
        <begin position="117"/>
        <end position="258"/>
    </location>
</feature>
<dbReference type="InterPro" id="IPR000281">
    <property type="entry name" value="HTH_RpiR"/>
</dbReference>
<dbReference type="InterPro" id="IPR035472">
    <property type="entry name" value="RpiR-like_SIS"/>
</dbReference>
<dbReference type="SUPFAM" id="SSF53697">
    <property type="entry name" value="SIS domain"/>
    <property type="match status" value="1"/>
</dbReference>
<dbReference type="GO" id="GO:0003700">
    <property type="term" value="F:DNA-binding transcription factor activity"/>
    <property type="evidence" value="ECO:0007669"/>
    <property type="project" value="InterPro"/>
</dbReference>
<gene>
    <name evidence="6" type="ORF">IAA97_01330</name>
</gene>
<name>A0A9D9DX61_9SPIO</name>
<dbReference type="CDD" id="cd05013">
    <property type="entry name" value="SIS_RpiR"/>
    <property type="match status" value="1"/>
</dbReference>
<dbReference type="Gene3D" id="3.40.50.10490">
    <property type="entry name" value="Glucose-6-phosphate isomerase like protein, domain 1"/>
    <property type="match status" value="1"/>
</dbReference>
<dbReference type="GO" id="GO:1901135">
    <property type="term" value="P:carbohydrate derivative metabolic process"/>
    <property type="evidence" value="ECO:0007669"/>
    <property type="project" value="InterPro"/>
</dbReference>